<dbReference type="NCBIfam" id="TIGR01198">
    <property type="entry name" value="pgl"/>
    <property type="match status" value="1"/>
</dbReference>
<dbReference type="AlphaFoldDB" id="A0A1H0CVZ6"/>
<comment type="catalytic activity">
    <reaction evidence="1 7">
        <text>6-phospho-D-glucono-1,5-lactone + H2O = 6-phospho-D-gluconate + H(+)</text>
        <dbReference type="Rhea" id="RHEA:12556"/>
        <dbReference type="ChEBI" id="CHEBI:15377"/>
        <dbReference type="ChEBI" id="CHEBI:15378"/>
        <dbReference type="ChEBI" id="CHEBI:57955"/>
        <dbReference type="ChEBI" id="CHEBI:58759"/>
        <dbReference type="EC" id="3.1.1.31"/>
    </reaction>
</comment>
<keyword evidence="11" id="KW-1185">Reference proteome</keyword>
<dbReference type="GO" id="GO:0006098">
    <property type="term" value="P:pentose-phosphate shunt"/>
    <property type="evidence" value="ECO:0007669"/>
    <property type="project" value="UniProtKB-UniPathway"/>
</dbReference>
<evidence type="ECO:0000256" key="6">
    <source>
        <dbReference type="ARBA" id="ARBA00020337"/>
    </source>
</evidence>
<dbReference type="Gene3D" id="3.40.50.1360">
    <property type="match status" value="1"/>
</dbReference>
<comment type="similarity">
    <text evidence="4 7">Belongs to the glucosamine/galactosamine-6-phosphate isomerase family. 6-phosphogluconolactonase subfamily.</text>
</comment>
<evidence type="ECO:0000256" key="3">
    <source>
        <dbReference type="ARBA" id="ARBA00004961"/>
    </source>
</evidence>
<evidence type="ECO:0000256" key="2">
    <source>
        <dbReference type="ARBA" id="ARBA00002681"/>
    </source>
</evidence>
<proteinExistence type="inferred from homology"/>
<evidence type="ECO:0000313" key="11">
    <source>
        <dbReference type="Proteomes" id="UP000198541"/>
    </source>
</evidence>
<evidence type="ECO:0000256" key="1">
    <source>
        <dbReference type="ARBA" id="ARBA00000832"/>
    </source>
</evidence>
<feature type="region of interest" description="Disordered" evidence="8">
    <location>
        <begin position="269"/>
        <end position="289"/>
    </location>
</feature>
<evidence type="ECO:0000256" key="7">
    <source>
        <dbReference type="RuleBase" id="RU365095"/>
    </source>
</evidence>
<dbReference type="EC" id="3.1.1.31" evidence="5 7"/>
<feature type="domain" description="Glucosamine/galactosamine-6-phosphate isomerase" evidence="9">
    <location>
        <begin position="28"/>
        <end position="249"/>
    </location>
</feature>
<dbReference type="Pfam" id="PF01182">
    <property type="entry name" value="Glucosamine_iso"/>
    <property type="match status" value="1"/>
</dbReference>
<dbReference type="Proteomes" id="UP000198541">
    <property type="component" value="Unassembled WGS sequence"/>
</dbReference>
<dbReference type="SUPFAM" id="SSF100950">
    <property type="entry name" value="NagB/RpiA/CoA transferase-like"/>
    <property type="match status" value="1"/>
</dbReference>
<dbReference type="RefSeq" id="WP_092536000.1">
    <property type="nucleotide sequence ID" value="NZ_FNIM01000008.1"/>
</dbReference>
<comment type="function">
    <text evidence="2 7">Hydrolysis of 6-phosphogluconolactone to 6-phosphogluconate.</text>
</comment>
<dbReference type="PANTHER" id="PTHR11054">
    <property type="entry name" value="6-PHOSPHOGLUCONOLACTONASE"/>
    <property type="match status" value="1"/>
</dbReference>
<dbReference type="STRING" id="332524.SAMN04487766_104144"/>
<evidence type="ECO:0000259" key="9">
    <source>
        <dbReference type="Pfam" id="PF01182"/>
    </source>
</evidence>
<dbReference type="InterPro" id="IPR039104">
    <property type="entry name" value="6PGL"/>
</dbReference>
<dbReference type="InterPro" id="IPR005900">
    <property type="entry name" value="6-phosphogluconolactonase_DevB"/>
</dbReference>
<protein>
    <recommendedName>
        <fullName evidence="6 7">6-phosphogluconolactonase</fullName>
        <shortName evidence="7">6PGL</shortName>
        <ecNumber evidence="5 7">3.1.1.31</ecNumber>
    </recommendedName>
</protein>
<dbReference type="EMBL" id="FNIM01000008">
    <property type="protein sequence ID" value="SDN62064.1"/>
    <property type="molecule type" value="Genomic_DNA"/>
</dbReference>
<keyword evidence="7" id="KW-0378">Hydrolase</keyword>
<name>A0A1H0CVZ6_9ACTO</name>
<dbReference type="InterPro" id="IPR006148">
    <property type="entry name" value="Glc/Gal-6P_isomerase"/>
</dbReference>
<evidence type="ECO:0000313" key="10">
    <source>
        <dbReference type="EMBL" id="SDN62064.1"/>
    </source>
</evidence>
<dbReference type="GO" id="GO:0005975">
    <property type="term" value="P:carbohydrate metabolic process"/>
    <property type="evidence" value="ECO:0007669"/>
    <property type="project" value="UniProtKB-UniRule"/>
</dbReference>
<sequence length="289" mass="28667">MTAVDAGSVNAAAAALPAPTAVVHDTLAEAAAVAAAQTARLLADAVADRGAAHLSLTGGSGGEALAAALPGALAAAGLIPGAGLDRLHLWEGDERFVAADDADRNDLLAAGLVSAGVPEANVHRLRGPEQIESVDASAAALAEELREHGPADGRFDVIHLGLGPDAHVCSLFPAHPAAPTTGTDVIAVHDSPKPPPERVSFSFDVLHRARHVMVVAGGAGKATAVAMGLGAPDVVAAPASCARGEVTVWHLDRAAAAGMPSCAGARRVGSACRRPQSPPPTGVTATPVD</sequence>
<dbReference type="GO" id="GO:0017057">
    <property type="term" value="F:6-phosphogluconolactonase activity"/>
    <property type="evidence" value="ECO:0007669"/>
    <property type="project" value="UniProtKB-UniRule"/>
</dbReference>
<dbReference type="UniPathway" id="UPA00115">
    <property type="reaction ID" value="UER00409"/>
</dbReference>
<evidence type="ECO:0000256" key="4">
    <source>
        <dbReference type="ARBA" id="ARBA00010662"/>
    </source>
</evidence>
<accession>A0A1H0CVZ6</accession>
<reference evidence="11" key="1">
    <citation type="submission" date="2016-10" db="EMBL/GenBank/DDBJ databases">
        <authorList>
            <person name="Varghese N."/>
            <person name="Submissions S."/>
        </authorList>
    </citation>
    <scope>NUCLEOTIDE SEQUENCE [LARGE SCALE GENOMIC DNA]</scope>
    <source>
        <strain evidence="11">DSM 27982</strain>
    </source>
</reference>
<dbReference type="PANTHER" id="PTHR11054:SF0">
    <property type="entry name" value="6-PHOSPHOGLUCONOLACTONASE"/>
    <property type="match status" value="1"/>
</dbReference>
<evidence type="ECO:0000256" key="8">
    <source>
        <dbReference type="SAM" id="MobiDB-lite"/>
    </source>
</evidence>
<dbReference type="InterPro" id="IPR037171">
    <property type="entry name" value="NagB/RpiA_transferase-like"/>
</dbReference>
<comment type="pathway">
    <text evidence="3 7">Carbohydrate degradation; pentose phosphate pathway; D-ribulose 5-phosphate from D-glucose 6-phosphate (oxidative stage): step 2/3.</text>
</comment>
<gene>
    <name evidence="7" type="primary">pgl</name>
    <name evidence="10" type="ORF">SAMN05216355_10855</name>
</gene>
<organism evidence="10 11">
    <name type="scientific">Actinomyces ruminicola</name>
    <dbReference type="NCBI Taxonomy" id="332524"/>
    <lineage>
        <taxon>Bacteria</taxon>
        <taxon>Bacillati</taxon>
        <taxon>Actinomycetota</taxon>
        <taxon>Actinomycetes</taxon>
        <taxon>Actinomycetales</taxon>
        <taxon>Actinomycetaceae</taxon>
        <taxon>Actinomyces</taxon>
    </lineage>
</organism>
<evidence type="ECO:0000256" key="5">
    <source>
        <dbReference type="ARBA" id="ARBA00013198"/>
    </source>
</evidence>